<dbReference type="SUPFAM" id="SSF53474">
    <property type="entry name" value="alpha/beta-Hydrolases"/>
    <property type="match status" value="1"/>
</dbReference>
<gene>
    <name evidence="3" type="ORF">AGRA3207_001770</name>
</gene>
<proteinExistence type="predicted"/>
<dbReference type="InterPro" id="IPR029058">
    <property type="entry name" value="AB_hydrolase_fold"/>
</dbReference>
<evidence type="ECO:0000256" key="1">
    <source>
        <dbReference type="ARBA" id="ARBA00022801"/>
    </source>
</evidence>
<evidence type="ECO:0000313" key="4">
    <source>
        <dbReference type="Proteomes" id="UP001049518"/>
    </source>
</evidence>
<name>A0ABX8QQ93_9ACTN</name>
<dbReference type="Proteomes" id="UP001049518">
    <property type="component" value="Chromosome"/>
</dbReference>
<dbReference type="InterPro" id="IPR050300">
    <property type="entry name" value="GDXG_lipolytic_enzyme"/>
</dbReference>
<dbReference type="EMBL" id="CP059572">
    <property type="protein sequence ID" value="QXJ20968.1"/>
    <property type="molecule type" value="Genomic_DNA"/>
</dbReference>
<protein>
    <submittedName>
        <fullName evidence="3">Alpha/beta hydrolase</fullName>
    </submittedName>
</protein>
<organism evidence="3 4">
    <name type="scientific">Actinomadura graeca</name>
    <dbReference type="NCBI Taxonomy" id="2750812"/>
    <lineage>
        <taxon>Bacteria</taxon>
        <taxon>Bacillati</taxon>
        <taxon>Actinomycetota</taxon>
        <taxon>Actinomycetes</taxon>
        <taxon>Streptosporangiales</taxon>
        <taxon>Thermomonosporaceae</taxon>
        <taxon>Actinomadura</taxon>
    </lineage>
</organism>
<sequence length="326" mass="33494">MSLDPAVAGFLSALRSAGVPPGFAGTPAEMRERMRGAIEGNWDPASFAPVKSVDDVVVGGLRLKVVQPHVAGTGPGPVPTVLYFHPGGFVMGSAHLMQDVARRLAHDLGAWVVSVDYRLAPENPFPAAVEDAMNALCWVHDAIGDLGGDLTRIGLAGESSGANLATVTALRARDAGIPVAGQLLASPVTNFARQYPSVAENADGYFLTRDDLAVIRMLYLGDDDTLAEDPLVSPALASVLSGVAPAVVGVAGFDPLRDDGTVYAARLLEAGVPTDLRVYPGLIHPFFGMPGLSPAADAAVSELTGLLGDLLDVPADGAPSGTGEDA</sequence>
<feature type="domain" description="Alpha/beta hydrolase fold-3" evidence="2">
    <location>
        <begin position="81"/>
        <end position="287"/>
    </location>
</feature>
<keyword evidence="1 3" id="KW-0378">Hydrolase</keyword>
<dbReference type="Gene3D" id="3.40.50.1820">
    <property type="entry name" value="alpha/beta hydrolase"/>
    <property type="match status" value="1"/>
</dbReference>
<dbReference type="Pfam" id="PF07859">
    <property type="entry name" value="Abhydrolase_3"/>
    <property type="match status" value="1"/>
</dbReference>
<dbReference type="InterPro" id="IPR013094">
    <property type="entry name" value="AB_hydrolase_3"/>
</dbReference>
<keyword evidence="4" id="KW-1185">Reference proteome</keyword>
<evidence type="ECO:0000259" key="2">
    <source>
        <dbReference type="Pfam" id="PF07859"/>
    </source>
</evidence>
<dbReference type="PANTHER" id="PTHR48081:SF8">
    <property type="entry name" value="ALPHA_BETA HYDROLASE FOLD-3 DOMAIN-CONTAINING PROTEIN-RELATED"/>
    <property type="match status" value="1"/>
</dbReference>
<dbReference type="RefSeq" id="WP_231334084.1">
    <property type="nucleotide sequence ID" value="NZ_CP059572.1"/>
</dbReference>
<evidence type="ECO:0000313" key="3">
    <source>
        <dbReference type="EMBL" id="QXJ20968.1"/>
    </source>
</evidence>
<dbReference type="GO" id="GO:0016787">
    <property type="term" value="F:hydrolase activity"/>
    <property type="evidence" value="ECO:0007669"/>
    <property type="project" value="UniProtKB-KW"/>
</dbReference>
<accession>A0ABX8QQ93</accession>
<dbReference type="PANTHER" id="PTHR48081">
    <property type="entry name" value="AB HYDROLASE SUPERFAMILY PROTEIN C4A8.06C"/>
    <property type="match status" value="1"/>
</dbReference>
<reference evidence="3" key="1">
    <citation type="submission" date="2020-07" db="EMBL/GenBank/DDBJ databases">
        <authorList>
            <person name="Tarantini F.S."/>
            <person name="Hong K.W."/>
            <person name="Chan K.G."/>
        </authorList>
    </citation>
    <scope>NUCLEOTIDE SEQUENCE</scope>
    <source>
        <strain evidence="3">32-07</strain>
    </source>
</reference>